<evidence type="ECO:0000313" key="2">
    <source>
        <dbReference type="EMBL" id="KAF2033455.1"/>
    </source>
</evidence>
<proteinExistence type="predicted"/>
<evidence type="ECO:0000313" key="3">
    <source>
        <dbReference type="Proteomes" id="UP000799777"/>
    </source>
</evidence>
<organism evidence="2 3">
    <name type="scientific">Setomelanomma holmii</name>
    <dbReference type="NCBI Taxonomy" id="210430"/>
    <lineage>
        <taxon>Eukaryota</taxon>
        <taxon>Fungi</taxon>
        <taxon>Dikarya</taxon>
        <taxon>Ascomycota</taxon>
        <taxon>Pezizomycotina</taxon>
        <taxon>Dothideomycetes</taxon>
        <taxon>Pleosporomycetidae</taxon>
        <taxon>Pleosporales</taxon>
        <taxon>Pleosporineae</taxon>
        <taxon>Phaeosphaeriaceae</taxon>
        <taxon>Setomelanomma</taxon>
    </lineage>
</organism>
<dbReference type="AlphaFoldDB" id="A0A9P4HH30"/>
<feature type="compositionally biased region" description="Polar residues" evidence="1">
    <location>
        <begin position="1"/>
        <end position="13"/>
    </location>
</feature>
<dbReference type="OrthoDB" id="5411560at2759"/>
<feature type="region of interest" description="Disordered" evidence="1">
    <location>
        <begin position="228"/>
        <end position="249"/>
    </location>
</feature>
<dbReference type="Proteomes" id="UP000799777">
    <property type="component" value="Unassembled WGS sequence"/>
</dbReference>
<feature type="region of interest" description="Disordered" evidence="1">
    <location>
        <begin position="1"/>
        <end position="37"/>
    </location>
</feature>
<keyword evidence="3" id="KW-1185">Reference proteome</keyword>
<accession>A0A9P4HH30</accession>
<evidence type="ECO:0000256" key="1">
    <source>
        <dbReference type="SAM" id="MobiDB-lite"/>
    </source>
</evidence>
<sequence length="410" mass="45176">MNIAASTTASQHGSGLEKARSVDSQPPQYTDSPISPMTFNVTLQHPDRINAYSKPKRTSRTARLASSMRRKSTIKAKDTTKLPADPIFTFSSSGKALLLRGKREAHCVCHDISATDPSTTQGCRYDVEDTEAVAAGDHRCVVVAAGTSSKKNIIVFNGLNITTNSKIELPIVSRSHALCVAVSKDDKWVAISLDDQIDLFSLEEGLKRVLFQHQLDVYEIRGGVSHRRSIPETRTTSDESIAKTEESDSGAWIEAAQEQSRQTAIVSRKLYSSTNSQRFEVATQLGERCVYIDVCDVIREPVSTVSEHLRSFNLPPWVLNDGDLTGVFYDSVRHSALVTAFLGKYYPIQIPFPGFDPLQNENYSTKIISAAQSPLGSTFIIANAMTEIKQFKYTSKGILSLRKLKKHSAG</sequence>
<gene>
    <name evidence="2" type="ORF">EK21DRAFT_108925</name>
</gene>
<comment type="caution">
    <text evidence="2">The sequence shown here is derived from an EMBL/GenBank/DDBJ whole genome shotgun (WGS) entry which is preliminary data.</text>
</comment>
<protein>
    <submittedName>
        <fullName evidence="2">Uncharacterized protein</fullName>
    </submittedName>
</protein>
<feature type="compositionally biased region" description="Polar residues" evidence="1">
    <location>
        <begin position="22"/>
        <end position="37"/>
    </location>
</feature>
<name>A0A9P4HH30_9PLEO</name>
<dbReference type="EMBL" id="ML978166">
    <property type="protein sequence ID" value="KAF2033455.1"/>
    <property type="molecule type" value="Genomic_DNA"/>
</dbReference>
<feature type="compositionally biased region" description="Basic and acidic residues" evidence="1">
    <location>
        <begin position="229"/>
        <end position="246"/>
    </location>
</feature>
<reference evidence="2" key="1">
    <citation type="journal article" date="2020" name="Stud. Mycol.">
        <title>101 Dothideomycetes genomes: a test case for predicting lifestyles and emergence of pathogens.</title>
        <authorList>
            <person name="Haridas S."/>
            <person name="Albert R."/>
            <person name="Binder M."/>
            <person name="Bloem J."/>
            <person name="Labutti K."/>
            <person name="Salamov A."/>
            <person name="Andreopoulos B."/>
            <person name="Baker S."/>
            <person name="Barry K."/>
            <person name="Bills G."/>
            <person name="Bluhm B."/>
            <person name="Cannon C."/>
            <person name="Castanera R."/>
            <person name="Culley D."/>
            <person name="Daum C."/>
            <person name="Ezra D."/>
            <person name="Gonzalez J."/>
            <person name="Henrissat B."/>
            <person name="Kuo A."/>
            <person name="Liang C."/>
            <person name="Lipzen A."/>
            <person name="Lutzoni F."/>
            <person name="Magnuson J."/>
            <person name="Mondo S."/>
            <person name="Nolan M."/>
            <person name="Ohm R."/>
            <person name="Pangilinan J."/>
            <person name="Park H.-J."/>
            <person name="Ramirez L."/>
            <person name="Alfaro M."/>
            <person name="Sun H."/>
            <person name="Tritt A."/>
            <person name="Yoshinaga Y."/>
            <person name="Zwiers L.-H."/>
            <person name="Turgeon B."/>
            <person name="Goodwin S."/>
            <person name="Spatafora J."/>
            <person name="Crous P."/>
            <person name="Grigoriev I."/>
        </authorList>
    </citation>
    <scope>NUCLEOTIDE SEQUENCE</scope>
    <source>
        <strain evidence="2">CBS 110217</strain>
    </source>
</reference>